<keyword evidence="3" id="KW-1185">Reference proteome</keyword>
<dbReference type="AlphaFoldDB" id="A0A4S5EI93"/>
<dbReference type="GO" id="GO:0043531">
    <property type="term" value="F:ADP binding"/>
    <property type="evidence" value="ECO:0007669"/>
    <property type="project" value="InterPro"/>
</dbReference>
<dbReference type="PANTHER" id="PTHR47691:SF3">
    <property type="entry name" value="HTH-TYPE TRANSCRIPTIONAL REGULATOR RV0890C-RELATED"/>
    <property type="match status" value="1"/>
</dbReference>
<accession>A0A4S5EI93</accession>
<feature type="domain" description="NB-ARC" evidence="1">
    <location>
        <begin position="66"/>
        <end position="211"/>
    </location>
</feature>
<dbReference type="SUPFAM" id="SSF52540">
    <property type="entry name" value="P-loop containing nucleoside triphosphate hydrolases"/>
    <property type="match status" value="1"/>
</dbReference>
<dbReference type="InterPro" id="IPR002182">
    <property type="entry name" value="NB-ARC"/>
</dbReference>
<gene>
    <name evidence="2" type="ORF">E7Y31_15170</name>
</gene>
<evidence type="ECO:0000259" key="1">
    <source>
        <dbReference type="Pfam" id="PF00931"/>
    </source>
</evidence>
<evidence type="ECO:0000313" key="3">
    <source>
        <dbReference type="Proteomes" id="UP000305282"/>
    </source>
</evidence>
<feature type="non-terminal residue" evidence="2">
    <location>
        <position position="301"/>
    </location>
</feature>
<sequence>MPWWKRRTPTVGPGGVLIDGNSSAPISAVSIGAQHLYLPAGATPAAGPGEAWNIPPRLAHFVGRADLLDQLHQHLTDSGTAAVCAVHGLGGIGKTALAVEYAHRHADAFDVVWWVPAEDPDAIPDHIPALGLALGLPDGTGWPAILAALHQHRRRWLLILDNVEHPDVAGPYRPTDTLGRLLVTSRRTDLAGFSTRLEVAELPRSEAVELLTRRIPGIDPDTASTIAGLLGDLPLAVEQAAGYLDQTATPPADYARLLTTRLGDMLTRGHVADRPGTTIANLWDLSVTRLRTTDPAAVALL</sequence>
<name>A0A4S5EI93_9ACTN</name>
<protein>
    <submittedName>
        <fullName evidence="2">Toll/interleukin-1 receptor domain-containing protein</fullName>
    </submittedName>
</protein>
<dbReference type="Proteomes" id="UP000305282">
    <property type="component" value="Unassembled WGS sequence"/>
</dbReference>
<dbReference type="OrthoDB" id="580767at2"/>
<organism evidence="2 3">
    <name type="scientific">Candidatus Frankia alpina</name>
    <dbReference type="NCBI Taxonomy" id="2699483"/>
    <lineage>
        <taxon>Bacteria</taxon>
        <taxon>Bacillati</taxon>
        <taxon>Actinomycetota</taxon>
        <taxon>Actinomycetes</taxon>
        <taxon>Frankiales</taxon>
        <taxon>Frankiaceae</taxon>
        <taxon>Frankia</taxon>
    </lineage>
</organism>
<dbReference type="PRINTS" id="PR00364">
    <property type="entry name" value="DISEASERSIST"/>
</dbReference>
<proteinExistence type="predicted"/>
<dbReference type="Pfam" id="PF00931">
    <property type="entry name" value="NB-ARC"/>
    <property type="match status" value="1"/>
</dbReference>
<dbReference type="PANTHER" id="PTHR47691">
    <property type="entry name" value="REGULATOR-RELATED"/>
    <property type="match status" value="1"/>
</dbReference>
<keyword evidence="2" id="KW-0675">Receptor</keyword>
<dbReference type="InterPro" id="IPR027417">
    <property type="entry name" value="P-loop_NTPase"/>
</dbReference>
<dbReference type="EMBL" id="SSXH01000395">
    <property type="protein sequence ID" value="THJ71592.1"/>
    <property type="molecule type" value="Genomic_DNA"/>
</dbReference>
<reference evidence="2 3" key="1">
    <citation type="submission" date="2019-04" db="EMBL/GenBank/DDBJ databases">
        <title>Draft genome sequences for three unisolated Alnus-infective Frankia Sp+ strains, AgTrS, AiOr and AvVan, the first sequenced Frankia strains able to sporulate in-planta.</title>
        <authorList>
            <person name="Bethencourt L."/>
            <person name="Vautrin F."/>
            <person name="Taib N."/>
            <person name="Dubost A."/>
            <person name="Castro-Garcia L."/>
            <person name="Imbaud O."/>
            <person name="Abrouk D."/>
            <person name="Fournier P."/>
            <person name="Briolay J."/>
            <person name="Nguyen A."/>
            <person name="Normand P."/>
            <person name="Fernandez M.P."/>
            <person name="Brochier-Armanet C."/>
            <person name="Herrera-Belaroussi A."/>
        </authorList>
    </citation>
    <scope>NUCLEOTIDE SEQUENCE [LARGE SCALE GENOMIC DNA]</scope>
    <source>
        <strain evidence="2 3">AvVan</strain>
    </source>
</reference>
<evidence type="ECO:0000313" key="2">
    <source>
        <dbReference type="EMBL" id="THJ71592.1"/>
    </source>
</evidence>
<dbReference type="Gene3D" id="3.40.50.300">
    <property type="entry name" value="P-loop containing nucleotide triphosphate hydrolases"/>
    <property type="match status" value="1"/>
</dbReference>
<comment type="caution">
    <text evidence="2">The sequence shown here is derived from an EMBL/GenBank/DDBJ whole genome shotgun (WGS) entry which is preliminary data.</text>
</comment>